<feature type="signal peptide" evidence="1">
    <location>
        <begin position="1"/>
        <end position="21"/>
    </location>
</feature>
<feature type="chain" id="PRO_5047412116" description="Lipoprotein" evidence="1">
    <location>
        <begin position="22"/>
        <end position="73"/>
    </location>
</feature>
<dbReference type="RefSeq" id="WP_129112452.1">
    <property type="nucleotide sequence ID" value="NZ_CP026520.1"/>
</dbReference>
<dbReference type="Proteomes" id="UP001527202">
    <property type="component" value="Unassembled WGS sequence"/>
</dbReference>
<proteinExistence type="predicted"/>
<evidence type="ECO:0000313" key="3">
    <source>
        <dbReference type="Proteomes" id="UP001527202"/>
    </source>
</evidence>
<keyword evidence="1" id="KW-0732">Signal</keyword>
<reference evidence="2 3" key="1">
    <citation type="submission" date="2022-05" db="EMBL/GenBank/DDBJ databases">
        <title>Genome Sequencing of Bee-Associated Microbes.</title>
        <authorList>
            <person name="Dunlap C."/>
        </authorList>
    </citation>
    <scope>NUCLEOTIDE SEQUENCE [LARGE SCALE GENOMIC DNA]</scope>
    <source>
        <strain evidence="2 3">NRRL B-23120</strain>
    </source>
</reference>
<sequence length="73" mass="7822">MKNISIIIALGIVLVSGCAKSPNYSNQGSNANNVQPLIQANSNNNQVDGSNNTKILMKRLLVTHFSLKTVSHS</sequence>
<name>A0ABT4FIZ8_9BACL</name>
<gene>
    <name evidence="2" type="ORF">M5X16_22375</name>
</gene>
<organism evidence="2 3">
    <name type="scientific">Paenibacillus chitinolyticus</name>
    <dbReference type="NCBI Taxonomy" id="79263"/>
    <lineage>
        <taxon>Bacteria</taxon>
        <taxon>Bacillati</taxon>
        <taxon>Bacillota</taxon>
        <taxon>Bacilli</taxon>
        <taxon>Bacillales</taxon>
        <taxon>Paenibacillaceae</taxon>
        <taxon>Paenibacillus</taxon>
    </lineage>
</organism>
<keyword evidence="3" id="KW-1185">Reference proteome</keyword>
<dbReference type="EMBL" id="JAMDMJ010000031">
    <property type="protein sequence ID" value="MCY9598501.1"/>
    <property type="molecule type" value="Genomic_DNA"/>
</dbReference>
<protein>
    <recommendedName>
        <fullName evidence="4">Lipoprotein</fullName>
    </recommendedName>
</protein>
<evidence type="ECO:0000313" key="2">
    <source>
        <dbReference type="EMBL" id="MCY9598501.1"/>
    </source>
</evidence>
<dbReference type="GeneID" id="95374028"/>
<accession>A0ABT4FIZ8</accession>
<evidence type="ECO:0008006" key="4">
    <source>
        <dbReference type="Google" id="ProtNLM"/>
    </source>
</evidence>
<dbReference type="PROSITE" id="PS51257">
    <property type="entry name" value="PROKAR_LIPOPROTEIN"/>
    <property type="match status" value="1"/>
</dbReference>
<evidence type="ECO:0000256" key="1">
    <source>
        <dbReference type="SAM" id="SignalP"/>
    </source>
</evidence>
<comment type="caution">
    <text evidence="2">The sequence shown here is derived from an EMBL/GenBank/DDBJ whole genome shotgun (WGS) entry which is preliminary data.</text>
</comment>